<evidence type="ECO:0000259" key="2">
    <source>
        <dbReference type="PROSITE" id="PS51166"/>
    </source>
</evidence>
<gene>
    <name evidence="3" type="ORF">Cvel_705</name>
</gene>
<evidence type="ECO:0000256" key="1">
    <source>
        <dbReference type="SAM" id="MobiDB-lite"/>
    </source>
</evidence>
<dbReference type="Gene3D" id="2.60.40.10">
    <property type="entry name" value="Immunoglobulins"/>
    <property type="match status" value="1"/>
</dbReference>
<reference evidence="3" key="1">
    <citation type="submission" date="2014-11" db="EMBL/GenBank/DDBJ databases">
        <authorList>
            <person name="Otto D Thomas"/>
            <person name="Naeem Raeece"/>
        </authorList>
    </citation>
    <scope>NUCLEOTIDE SEQUENCE</scope>
</reference>
<feature type="compositionally biased region" description="Basic and acidic residues" evidence="1">
    <location>
        <begin position="540"/>
        <end position="554"/>
    </location>
</feature>
<protein>
    <recommendedName>
        <fullName evidence="2">CBM20 domain-containing protein</fullName>
    </recommendedName>
</protein>
<dbReference type="GO" id="GO:2001070">
    <property type="term" value="F:starch binding"/>
    <property type="evidence" value="ECO:0007669"/>
    <property type="project" value="InterPro"/>
</dbReference>
<feature type="region of interest" description="Disordered" evidence="1">
    <location>
        <begin position="969"/>
        <end position="991"/>
    </location>
</feature>
<evidence type="ECO:0000313" key="3">
    <source>
        <dbReference type="EMBL" id="CEM32513.1"/>
    </source>
</evidence>
<feature type="region of interest" description="Disordered" evidence="1">
    <location>
        <begin position="510"/>
        <end position="614"/>
    </location>
</feature>
<dbReference type="InterPro" id="IPR011009">
    <property type="entry name" value="Kinase-like_dom_sf"/>
</dbReference>
<feature type="compositionally biased region" description="Low complexity" evidence="1">
    <location>
        <begin position="526"/>
        <end position="539"/>
    </location>
</feature>
<dbReference type="InterPro" id="IPR002044">
    <property type="entry name" value="CBM20"/>
</dbReference>
<dbReference type="SMART" id="SM01065">
    <property type="entry name" value="CBM_2"/>
    <property type="match status" value="1"/>
</dbReference>
<dbReference type="SUPFAM" id="SSF56112">
    <property type="entry name" value="Protein kinase-like (PK-like)"/>
    <property type="match status" value="1"/>
</dbReference>
<name>A0A0G4GQ47_9ALVE</name>
<feature type="domain" description="CBM20" evidence="2">
    <location>
        <begin position="804"/>
        <end position="913"/>
    </location>
</feature>
<dbReference type="InterPro" id="IPR013784">
    <property type="entry name" value="Carb-bd-like_fold"/>
</dbReference>
<feature type="compositionally biased region" description="Acidic residues" evidence="1">
    <location>
        <begin position="575"/>
        <end position="593"/>
    </location>
</feature>
<feature type="region of interest" description="Disordered" evidence="1">
    <location>
        <begin position="1"/>
        <end position="22"/>
    </location>
</feature>
<feature type="compositionally biased region" description="Basic and acidic residues" evidence="1">
    <location>
        <begin position="1"/>
        <end position="12"/>
    </location>
</feature>
<dbReference type="VEuPathDB" id="CryptoDB:Cvel_705"/>
<dbReference type="EMBL" id="CDMZ01001436">
    <property type="protein sequence ID" value="CEM32513.1"/>
    <property type="molecule type" value="Genomic_DNA"/>
</dbReference>
<dbReference type="AlphaFoldDB" id="A0A0G4GQ47"/>
<dbReference type="SUPFAM" id="SSF49452">
    <property type="entry name" value="Starch-binding domain-like"/>
    <property type="match status" value="1"/>
</dbReference>
<dbReference type="Pfam" id="PF00686">
    <property type="entry name" value="CBM_20"/>
    <property type="match status" value="1"/>
</dbReference>
<proteinExistence type="predicted"/>
<sequence length="1178" mass="126552">MTGTLERLRRDSVGGSTFGDSCTSGAVSAEGSAAALLPGRNWPSGWLPVSWNRLRATSDPLSPDLPERKAPPPHLFSRSLLVDRVEVPRSVARWASRQTQAAQPFWWVRASPHRLQETAMEEMAEVLRKKFEQESSEAPEAREVIEAIKNDLLRFQEWRGRTGVQEVAEASSLWLPQGRRRWSEEEPVALFSSLSLGLNLESDALRAMFPAGEGREVAEHLKDLLRALSVGVGSGERGEEGEMWLRERLEKAETFLQGLPTRAGGKIKWGGTWRCSNVNSRSTSWLPPPRPSALTACVTGLLGVGSEGAVLAATVEGESVALKVSYLSRSLAHERDCILRVTGADLSTEERQRDATALASLRASVAVSPVSAACPPSSAVSVPVSQPVRPLMHGMTTRGVQDHCVEWLCGGERVAVGVWRGEGGLIDRQSRSLRFGACRVPVHVLPLEKASGLSLESVLESNVLRSAFLGNVPRCAGLALAVVKYCLVLYCRGFAHGDLKASQLLVPPLDEETAESSSNPVSDPDSASGLAGGASAVAEGEGRSEQGESDRGGDGTEAGEEGNAAGGVGEGGEAASEDWESDAESDGPEEFLPVDDCPPFEQFPEDKVQWLGSGGGKEKKKVISEVMEDFGIESQVKICDLGRAERFNLSPNFSALLSEKPWTVRTMVPCAPPENLRSLEGWLYMTVSPHDDMFSMGLEIWNLLFGRSLLAFRWDLQTIPCRKSAAPLAALLWCRVFGLVFSDLLSWQQEALRKVVAETEGVVGLLRLNENATEGEVEAAVFLESSDGSIDFNADACIALALDQPIPSPPTVRFRCTCDCTQPGETVFVAGSSEFLGSWDPDRSLPLSTSVSEFPMWSSPPLSHKPSTGSRVEFKLIVKGERSSEVRWEPVESNRVFRLVYGKDIEVEASWGEITQKVTEASRPIPLTAAAAAAAAPSCLSSSSSSSSTAAGPLSVSEALSSTAVSVIGGGSSKKGDRAASGGSGGLTRGGESDCHAALAAWEKVERGVKASSKRSFESELRRFALTMAAFAKKMQDGSESGGGAAAAALRNDRVLREGHLLGSAARALIKQEVRGFAENVLLPFIHPTGRWAHAQRGETGGHELVRALLFLEALRARLPADVSKFKRQVNLIRDDAPGNIFRVSRIMADHAEASPVRHAVKFRIFMSSTAGLNSCID</sequence>
<dbReference type="CDD" id="cd05467">
    <property type="entry name" value="CBM20"/>
    <property type="match status" value="1"/>
</dbReference>
<dbReference type="InterPro" id="IPR013783">
    <property type="entry name" value="Ig-like_fold"/>
</dbReference>
<dbReference type="PROSITE" id="PS51166">
    <property type="entry name" value="CBM20"/>
    <property type="match status" value="1"/>
</dbReference>
<accession>A0A0G4GQ47</accession>
<organism evidence="3">
    <name type="scientific">Chromera velia CCMP2878</name>
    <dbReference type="NCBI Taxonomy" id="1169474"/>
    <lineage>
        <taxon>Eukaryota</taxon>
        <taxon>Sar</taxon>
        <taxon>Alveolata</taxon>
        <taxon>Colpodellida</taxon>
        <taxon>Chromeraceae</taxon>
        <taxon>Chromera</taxon>
    </lineage>
</organism>